<comment type="similarity">
    <text evidence="1">Belongs to the cytochrome P450 family.</text>
</comment>
<comment type="caution">
    <text evidence="5">The sequence shown here is derived from an EMBL/GenBank/DDBJ whole genome shotgun (WGS) entry which is preliminary data.</text>
</comment>
<accession>A0AAV2BPV7</accession>
<dbReference type="InterPro" id="IPR036396">
    <property type="entry name" value="Cyt_P450_sf"/>
</dbReference>
<dbReference type="AlphaFoldDB" id="A0AAV2BPV7"/>
<keyword evidence="3" id="KW-0408">Iron</keyword>
<protein>
    <recommendedName>
        <fullName evidence="7">Cytochrome P450</fullName>
    </recommendedName>
</protein>
<dbReference type="PANTHER" id="PTHR24300:SF375">
    <property type="entry name" value="CYTOCHROME P450 FAMILY"/>
    <property type="match status" value="1"/>
</dbReference>
<evidence type="ECO:0000256" key="1">
    <source>
        <dbReference type="ARBA" id="ARBA00010617"/>
    </source>
</evidence>
<keyword evidence="6" id="KW-1185">Reference proteome</keyword>
<sequence length="138" mass="16574">INEFHSVLESFKGQPIDLAAPLTPIVSNNISNLIFGKRYDFDDPERKTLDENLDEINKIIAQNDMQIFFPWIKHIPYLLKWLGIEKYFKLYKESEDIFRKQVEEHKNTLDRKNVRDFIDSYLVEMEYRQKKDEKTSLS</sequence>
<dbReference type="Proteomes" id="UP001497382">
    <property type="component" value="Unassembled WGS sequence"/>
</dbReference>
<dbReference type="Gene3D" id="1.10.630.10">
    <property type="entry name" value="Cytochrome P450"/>
    <property type="match status" value="1"/>
</dbReference>
<feature type="non-terminal residue" evidence="5">
    <location>
        <position position="138"/>
    </location>
</feature>
<keyword evidence="4" id="KW-0503">Monooxygenase</keyword>
<organism evidence="5 6">
    <name type="scientific">Larinioides sclopetarius</name>
    <dbReference type="NCBI Taxonomy" id="280406"/>
    <lineage>
        <taxon>Eukaryota</taxon>
        <taxon>Metazoa</taxon>
        <taxon>Ecdysozoa</taxon>
        <taxon>Arthropoda</taxon>
        <taxon>Chelicerata</taxon>
        <taxon>Arachnida</taxon>
        <taxon>Araneae</taxon>
        <taxon>Araneomorphae</taxon>
        <taxon>Entelegynae</taxon>
        <taxon>Araneoidea</taxon>
        <taxon>Araneidae</taxon>
        <taxon>Larinioides</taxon>
    </lineage>
</organism>
<dbReference type="GO" id="GO:0020037">
    <property type="term" value="F:heme binding"/>
    <property type="evidence" value="ECO:0007669"/>
    <property type="project" value="InterPro"/>
</dbReference>
<evidence type="ECO:0000256" key="3">
    <source>
        <dbReference type="ARBA" id="ARBA00023004"/>
    </source>
</evidence>
<dbReference type="Pfam" id="PF00067">
    <property type="entry name" value="p450"/>
    <property type="match status" value="1"/>
</dbReference>
<feature type="non-terminal residue" evidence="5">
    <location>
        <position position="1"/>
    </location>
</feature>
<dbReference type="PANTHER" id="PTHR24300">
    <property type="entry name" value="CYTOCHROME P450 508A4-RELATED"/>
    <property type="match status" value="1"/>
</dbReference>
<dbReference type="EMBL" id="CAXIEN010000423">
    <property type="protein sequence ID" value="CAL1297393.1"/>
    <property type="molecule type" value="Genomic_DNA"/>
</dbReference>
<gene>
    <name evidence="5" type="ORF">LARSCL_LOCUS20289</name>
</gene>
<evidence type="ECO:0000256" key="4">
    <source>
        <dbReference type="ARBA" id="ARBA00023033"/>
    </source>
</evidence>
<dbReference type="GO" id="GO:0005506">
    <property type="term" value="F:iron ion binding"/>
    <property type="evidence" value="ECO:0007669"/>
    <property type="project" value="InterPro"/>
</dbReference>
<dbReference type="SUPFAM" id="SSF48264">
    <property type="entry name" value="Cytochrome P450"/>
    <property type="match status" value="1"/>
</dbReference>
<reference evidence="5 6" key="1">
    <citation type="submission" date="2024-04" db="EMBL/GenBank/DDBJ databases">
        <authorList>
            <person name="Rising A."/>
            <person name="Reimegard J."/>
            <person name="Sonavane S."/>
            <person name="Akerstrom W."/>
            <person name="Nylinder S."/>
            <person name="Hedman E."/>
            <person name="Kallberg Y."/>
        </authorList>
    </citation>
    <scope>NUCLEOTIDE SEQUENCE [LARGE SCALE GENOMIC DNA]</scope>
</reference>
<dbReference type="GO" id="GO:0016712">
    <property type="term" value="F:oxidoreductase activity, acting on paired donors, with incorporation or reduction of molecular oxygen, reduced flavin or flavoprotein as one donor, and incorporation of one atom of oxygen"/>
    <property type="evidence" value="ECO:0007669"/>
    <property type="project" value="TreeGrafter"/>
</dbReference>
<evidence type="ECO:0000256" key="2">
    <source>
        <dbReference type="ARBA" id="ARBA00022723"/>
    </source>
</evidence>
<proteinExistence type="inferred from homology"/>
<dbReference type="InterPro" id="IPR050182">
    <property type="entry name" value="Cytochrome_P450_fam2"/>
</dbReference>
<keyword evidence="2" id="KW-0479">Metal-binding</keyword>
<name>A0AAV2BPV7_9ARAC</name>
<evidence type="ECO:0000313" key="5">
    <source>
        <dbReference type="EMBL" id="CAL1297393.1"/>
    </source>
</evidence>
<dbReference type="GO" id="GO:0006805">
    <property type="term" value="P:xenobiotic metabolic process"/>
    <property type="evidence" value="ECO:0007669"/>
    <property type="project" value="TreeGrafter"/>
</dbReference>
<evidence type="ECO:0008006" key="7">
    <source>
        <dbReference type="Google" id="ProtNLM"/>
    </source>
</evidence>
<dbReference type="InterPro" id="IPR001128">
    <property type="entry name" value="Cyt_P450"/>
</dbReference>
<dbReference type="GO" id="GO:0005737">
    <property type="term" value="C:cytoplasm"/>
    <property type="evidence" value="ECO:0007669"/>
    <property type="project" value="TreeGrafter"/>
</dbReference>
<keyword evidence="4" id="KW-0560">Oxidoreductase</keyword>
<evidence type="ECO:0000313" key="6">
    <source>
        <dbReference type="Proteomes" id="UP001497382"/>
    </source>
</evidence>
<dbReference type="GO" id="GO:0006082">
    <property type="term" value="P:organic acid metabolic process"/>
    <property type="evidence" value="ECO:0007669"/>
    <property type="project" value="TreeGrafter"/>
</dbReference>